<sequence>MAVQSSTPHDGLFKAICSRKAEIAGILRANLPGPLAARLDFDCLELQPAGFVEQNLRAFYSDLLFHTRLSGHNAYVYVLVEHQSCPDRFMPMRMLRYMLMTWTQHLDAHPNSKALPAVIPLVVHSGPRGERWNYPTELGELIDIDDRTRAELAEYLPSLKILLDDLSQVDIAAIQARDLTPPARLVLILHKITAKNTNLGHDLQRFTADLNDLTTDDLWRVFEYIFLEGDTGLEDLQALLNQLGPRAKEVAVTTAERLRAEGRAEGRVEGRAEGEARVLLKLLAAKFGTLPAETVDRVRSADTDELETWTPRVLTATTLNEIFTPA</sequence>
<feature type="domain" description="DUF4351" evidence="2">
    <location>
        <begin position="269"/>
        <end position="310"/>
    </location>
</feature>
<name>A0ABW7TPK4_9NOCA</name>
<evidence type="ECO:0000313" key="4">
    <source>
        <dbReference type="Proteomes" id="UP001611263"/>
    </source>
</evidence>
<gene>
    <name evidence="3" type="ORF">ACH4WX_19835</name>
</gene>
<dbReference type="EMBL" id="JBIRUQ010000004">
    <property type="protein sequence ID" value="MFI1462971.1"/>
    <property type="molecule type" value="Genomic_DNA"/>
</dbReference>
<evidence type="ECO:0000313" key="3">
    <source>
        <dbReference type="EMBL" id="MFI1462971.1"/>
    </source>
</evidence>
<dbReference type="Pfam" id="PF14261">
    <property type="entry name" value="DUF4351"/>
    <property type="match status" value="1"/>
</dbReference>
<comment type="caution">
    <text evidence="3">The sequence shown here is derived from an EMBL/GenBank/DDBJ whole genome shotgun (WGS) entry which is preliminary data.</text>
</comment>
<evidence type="ECO:0000259" key="1">
    <source>
        <dbReference type="Pfam" id="PF04754"/>
    </source>
</evidence>
<dbReference type="InterPro" id="IPR025587">
    <property type="entry name" value="DUF4351"/>
</dbReference>
<accession>A0ABW7TPK4</accession>
<dbReference type="Pfam" id="PF04754">
    <property type="entry name" value="Transposase_31"/>
    <property type="match status" value="1"/>
</dbReference>
<proteinExistence type="predicted"/>
<dbReference type="Proteomes" id="UP001611263">
    <property type="component" value="Unassembled WGS sequence"/>
</dbReference>
<feature type="domain" description="Transposase (putative) YhgA-like" evidence="1">
    <location>
        <begin position="7"/>
        <end position="210"/>
    </location>
</feature>
<dbReference type="RefSeq" id="WP_396890865.1">
    <property type="nucleotide sequence ID" value="NZ_JBIRUQ010000004.1"/>
</dbReference>
<keyword evidence="4" id="KW-1185">Reference proteome</keyword>
<reference evidence="3 4" key="1">
    <citation type="submission" date="2024-10" db="EMBL/GenBank/DDBJ databases">
        <title>The Natural Products Discovery Center: Release of the First 8490 Sequenced Strains for Exploring Actinobacteria Biosynthetic Diversity.</title>
        <authorList>
            <person name="Kalkreuter E."/>
            <person name="Kautsar S.A."/>
            <person name="Yang D."/>
            <person name="Bader C.D."/>
            <person name="Teijaro C.N."/>
            <person name="Fluegel L."/>
            <person name="Davis C.M."/>
            <person name="Simpson J.R."/>
            <person name="Lauterbach L."/>
            <person name="Steele A.D."/>
            <person name="Gui C."/>
            <person name="Meng S."/>
            <person name="Li G."/>
            <person name="Viehrig K."/>
            <person name="Ye F."/>
            <person name="Su P."/>
            <person name="Kiefer A.F."/>
            <person name="Nichols A."/>
            <person name="Cepeda A.J."/>
            <person name="Yan W."/>
            <person name="Fan B."/>
            <person name="Jiang Y."/>
            <person name="Adhikari A."/>
            <person name="Zheng C.-J."/>
            <person name="Schuster L."/>
            <person name="Cowan T.M."/>
            <person name="Smanski M.J."/>
            <person name="Chevrette M.G."/>
            <person name="De Carvalho L.P.S."/>
            <person name="Shen B."/>
        </authorList>
    </citation>
    <scope>NUCLEOTIDE SEQUENCE [LARGE SCALE GENOMIC DNA]</scope>
    <source>
        <strain evidence="3 4">NPDC020568</strain>
    </source>
</reference>
<dbReference type="PANTHER" id="PTHR34611">
    <property type="match status" value="1"/>
</dbReference>
<dbReference type="InterPro" id="IPR051699">
    <property type="entry name" value="Rpn/YhgA-like_nuclease"/>
</dbReference>
<dbReference type="PANTHER" id="PTHR34611:SF2">
    <property type="entry name" value="INACTIVE RECOMBINATION-PROMOTING NUCLEASE-LIKE PROTEIN RPNE-RELATED"/>
    <property type="match status" value="1"/>
</dbReference>
<protein>
    <submittedName>
        <fullName evidence="3">Rpn family recombination-promoting nuclease/putative transposase</fullName>
    </submittedName>
</protein>
<dbReference type="InterPro" id="IPR006842">
    <property type="entry name" value="Transposase_31"/>
</dbReference>
<organism evidence="3 4">
    <name type="scientific">Nocardia carnea</name>
    <dbReference type="NCBI Taxonomy" id="37328"/>
    <lineage>
        <taxon>Bacteria</taxon>
        <taxon>Bacillati</taxon>
        <taxon>Actinomycetota</taxon>
        <taxon>Actinomycetes</taxon>
        <taxon>Mycobacteriales</taxon>
        <taxon>Nocardiaceae</taxon>
        <taxon>Nocardia</taxon>
    </lineage>
</organism>
<evidence type="ECO:0000259" key="2">
    <source>
        <dbReference type="Pfam" id="PF14261"/>
    </source>
</evidence>